<evidence type="ECO:0000313" key="5">
    <source>
        <dbReference type="EMBL" id="QSW37926.1"/>
    </source>
</evidence>
<accession>A0A975AE48</accession>
<dbReference type="AlphaFoldDB" id="A0A975AE48"/>
<dbReference type="EMBL" id="CP071412">
    <property type="protein sequence ID" value="QSW37926.1"/>
    <property type="molecule type" value="Genomic_DNA"/>
</dbReference>
<sequence>MPNIIIIGFGNVSKEFISKLVNKFNPIRLLIITRINSINSRRIIESLGYIKERIMVLTKYSGYIRRKNIVVELIGDNLYSKDILLRTLSNNCTLVTANKNLLYKNINIIGRFLNKSIFFEASIGGGVQILDTLYFLKKVARIRSIYSILNGTTNYILSNIKKCNFSVKDVINLSKKKGISENDPVKDIKGYDSLNKITVLSNLVIRIDNNENIKSINMFGIEHINKLTITFLYLNRVHIRLISTFIRKKGVFNIETAPCILEIRDILSFNNFVYNTFVISTNTYGKFTLKARGAGPKVTSISVLRNVIKNKRVNIKNKEVSRNKYISGIRKTKILIVSSISIFTKNFNIASKVGIKYKLTYFKNKLIILISSKNCIFRIRKLFSLIGNVFPFFRLA</sequence>
<name>A0A975AE48_9PROT</name>
<reference evidence="5" key="1">
    <citation type="submission" date="2021-02" db="EMBL/GenBank/DDBJ databases">
        <authorList>
            <person name="Franco D."/>
        </authorList>
    </citation>
    <scope>NUCLEOTIDE SEQUENCE</scope>
    <source>
        <strain evidence="5">RANSCY</strain>
    </source>
</reference>
<dbReference type="GO" id="GO:0009088">
    <property type="term" value="P:threonine biosynthetic process"/>
    <property type="evidence" value="ECO:0007669"/>
    <property type="project" value="TreeGrafter"/>
</dbReference>
<evidence type="ECO:0000259" key="4">
    <source>
        <dbReference type="Pfam" id="PF00742"/>
    </source>
</evidence>
<dbReference type="Gene3D" id="3.40.50.720">
    <property type="entry name" value="NAD(P)-binding Rossmann-like Domain"/>
    <property type="match status" value="1"/>
</dbReference>
<gene>
    <name evidence="5" type="ORF">JSR06_00490</name>
</gene>
<proteinExistence type="inferred from homology"/>
<dbReference type="EC" id="1.1.1.3" evidence="2"/>
<evidence type="ECO:0000256" key="2">
    <source>
        <dbReference type="ARBA" id="ARBA00013213"/>
    </source>
</evidence>
<dbReference type="Pfam" id="PF00742">
    <property type="entry name" value="Homoserine_dh"/>
    <property type="match status" value="1"/>
</dbReference>
<dbReference type="Gene3D" id="3.30.360.10">
    <property type="entry name" value="Dihydrodipicolinate Reductase, domain 2"/>
    <property type="match status" value="1"/>
</dbReference>
<reference evidence="5" key="2">
    <citation type="submission" date="2021-03" db="EMBL/GenBank/DDBJ databases">
        <title>Alternative transmission patterns in independently acquired nutritional co-symbionts of Dictyopharidae planthoppers.</title>
        <authorList>
            <person name="Michalik A."/>
            <person name="Lukasik P."/>
        </authorList>
    </citation>
    <scope>NUCLEOTIDE SEQUENCE</scope>
    <source>
        <strain evidence="5">RANSCY</strain>
    </source>
</reference>
<evidence type="ECO:0000313" key="6">
    <source>
        <dbReference type="Proteomes" id="UP000663347"/>
    </source>
</evidence>
<dbReference type="InterPro" id="IPR001342">
    <property type="entry name" value="HDH_cat"/>
</dbReference>
<dbReference type="GO" id="GO:0004412">
    <property type="term" value="F:homoserine dehydrogenase activity"/>
    <property type="evidence" value="ECO:0007669"/>
    <property type="project" value="UniProtKB-EC"/>
</dbReference>
<evidence type="ECO:0000256" key="3">
    <source>
        <dbReference type="ARBA" id="ARBA00023002"/>
    </source>
</evidence>
<keyword evidence="3" id="KW-0560">Oxidoreductase</keyword>
<dbReference type="InterPro" id="IPR036291">
    <property type="entry name" value="NAD(P)-bd_dom_sf"/>
</dbReference>
<organism evidence="5 6">
    <name type="scientific">Candidatus Vidania fulgoroideorum</name>
    <dbReference type="NCBI Taxonomy" id="881286"/>
    <lineage>
        <taxon>Bacteria</taxon>
        <taxon>Pseudomonadati</taxon>
        <taxon>Pseudomonadota</taxon>
        <taxon>Betaproteobacteria</taxon>
        <taxon>Candidatus Vidania</taxon>
    </lineage>
</organism>
<dbReference type="PANTHER" id="PTHR43331:SF1">
    <property type="entry name" value="HOMOSERINE DEHYDROGENASE"/>
    <property type="match status" value="1"/>
</dbReference>
<comment type="similarity">
    <text evidence="1">Belongs to the homoserine dehydrogenase family.</text>
</comment>
<dbReference type="PANTHER" id="PTHR43331">
    <property type="entry name" value="HOMOSERINE DEHYDROGENASE"/>
    <property type="match status" value="1"/>
</dbReference>
<evidence type="ECO:0000256" key="1">
    <source>
        <dbReference type="ARBA" id="ARBA00006753"/>
    </source>
</evidence>
<feature type="domain" description="Homoserine dehydrogenase catalytic" evidence="4">
    <location>
        <begin position="129"/>
        <end position="308"/>
    </location>
</feature>
<protein>
    <recommendedName>
        <fullName evidence="2">homoserine dehydrogenase</fullName>
        <ecNumber evidence="2">1.1.1.3</ecNumber>
    </recommendedName>
</protein>
<dbReference type="SUPFAM" id="SSF51735">
    <property type="entry name" value="NAD(P)-binding Rossmann-fold domains"/>
    <property type="match status" value="1"/>
</dbReference>
<dbReference type="SUPFAM" id="SSF55347">
    <property type="entry name" value="Glyceraldehyde-3-phosphate dehydrogenase-like, C-terminal domain"/>
    <property type="match status" value="1"/>
</dbReference>
<dbReference type="Proteomes" id="UP000663347">
    <property type="component" value="Chromosome"/>
</dbReference>